<accession>A0A6U2CG69</accession>
<dbReference type="EMBL" id="HBED01016784">
    <property type="protein sequence ID" value="CAD8307384.1"/>
    <property type="molecule type" value="Transcribed_RNA"/>
</dbReference>
<evidence type="ECO:0000313" key="2">
    <source>
        <dbReference type="EMBL" id="CAD8307384.1"/>
    </source>
</evidence>
<organism evidence="2">
    <name type="scientific">Pseudictyota dubia</name>
    <dbReference type="NCBI Taxonomy" id="2749911"/>
    <lineage>
        <taxon>Eukaryota</taxon>
        <taxon>Sar</taxon>
        <taxon>Stramenopiles</taxon>
        <taxon>Ochrophyta</taxon>
        <taxon>Bacillariophyta</taxon>
        <taxon>Mediophyceae</taxon>
        <taxon>Biddulphiophycidae</taxon>
        <taxon>Eupodiscales</taxon>
        <taxon>Odontellaceae</taxon>
        <taxon>Pseudictyota</taxon>
    </lineage>
</organism>
<protein>
    <submittedName>
        <fullName evidence="2">Uncharacterized protein</fullName>
    </submittedName>
</protein>
<sequence>MLSDSTIYQRHERRRMRTIANIDDTRPAPVRVLAGLPIVHHLVGKYVPSSNEHVLAQKKPTLHQEQLFSDETIFTSQNLHAANDDSAVASKHARDFQSTLTRTQAIMTGLGVGVLVAWQSGWTRRSPPHSKVSRGEIALITDSIVGPSMHSLQRSIFRRSAPVILLSCAFAATSRSQEK</sequence>
<reference evidence="2" key="1">
    <citation type="submission" date="2021-01" db="EMBL/GenBank/DDBJ databases">
        <authorList>
            <person name="Corre E."/>
            <person name="Pelletier E."/>
            <person name="Niang G."/>
            <person name="Scheremetjew M."/>
            <person name="Finn R."/>
            <person name="Kale V."/>
            <person name="Holt S."/>
            <person name="Cochrane G."/>
            <person name="Meng A."/>
            <person name="Brown T."/>
            <person name="Cohen L."/>
        </authorList>
    </citation>
    <scope>NUCLEOTIDE SEQUENCE</scope>
    <source>
        <strain evidence="2">CCMP147</strain>
    </source>
</reference>
<dbReference type="EMBL" id="HBED01016783">
    <property type="protein sequence ID" value="CAD8307382.1"/>
    <property type="molecule type" value="Transcribed_RNA"/>
</dbReference>
<gene>
    <name evidence="1" type="ORF">TDUB1175_LOCUS8349</name>
    <name evidence="2" type="ORF">TDUB1175_LOCUS8350</name>
</gene>
<dbReference type="AlphaFoldDB" id="A0A6U2CG69"/>
<evidence type="ECO:0000313" key="1">
    <source>
        <dbReference type="EMBL" id="CAD8307382.1"/>
    </source>
</evidence>
<proteinExistence type="predicted"/>
<name>A0A6U2CG69_9STRA</name>